<dbReference type="VEuPathDB" id="FungiDB:ASPVEDRAFT_866192"/>
<dbReference type="RefSeq" id="XP_040671476.1">
    <property type="nucleotide sequence ID" value="XM_040817874.1"/>
</dbReference>
<dbReference type="GeneID" id="63733385"/>
<dbReference type="AlphaFoldDB" id="A0A1L9PVY7"/>
<dbReference type="EMBL" id="KV878133">
    <property type="protein sequence ID" value="OJJ05714.1"/>
    <property type="molecule type" value="Genomic_DNA"/>
</dbReference>
<sequence>MDGETRFSFFAFLFGFYIYFISFENCFLFLTLFIISFFMIGLLGRYLSRSPSLLALPLECASTMARHPSVSPDVSKLALPGSFFVPNLFIMLRRILVSVSRTLGESSWSTLEGALPVSSSRQTMSLSRLGISGDLGSVPRASHYAWVR</sequence>
<gene>
    <name evidence="1" type="ORF">ASPVEDRAFT_866192</name>
</gene>
<reference evidence="2" key="1">
    <citation type="journal article" date="2017" name="Genome Biol.">
        <title>Comparative genomics reveals high biological diversity and specific adaptations in the industrially and medically important fungal genus Aspergillus.</title>
        <authorList>
            <person name="de Vries R.P."/>
            <person name="Riley R."/>
            <person name="Wiebenga A."/>
            <person name="Aguilar-Osorio G."/>
            <person name="Amillis S."/>
            <person name="Uchima C.A."/>
            <person name="Anderluh G."/>
            <person name="Asadollahi M."/>
            <person name="Askin M."/>
            <person name="Barry K."/>
            <person name="Battaglia E."/>
            <person name="Bayram O."/>
            <person name="Benocci T."/>
            <person name="Braus-Stromeyer S.A."/>
            <person name="Caldana C."/>
            <person name="Canovas D."/>
            <person name="Cerqueira G.C."/>
            <person name="Chen F."/>
            <person name="Chen W."/>
            <person name="Choi C."/>
            <person name="Clum A."/>
            <person name="Dos Santos R.A."/>
            <person name="Damasio A.R."/>
            <person name="Diallinas G."/>
            <person name="Emri T."/>
            <person name="Fekete E."/>
            <person name="Flipphi M."/>
            <person name="Freyberg S."/>
            <person name="Gallo A."/>
            <person name="Gournas C."/>
            <person name="Habgood R."/>
            <person name="Hainaut M."/>
            <person name="Harispe M.L."/>
            <person name="Henrissat B."/>
            <person name="Hilden K.S."/>
            <person name="Hope R."/>
            <person name="Hossain A."/>
            <person name="Karabika E."/>
            <person name="Karaffa L."/>
            <person name="Karanyi Z."/>
            <person name="Krasevec N."/>
            <person name="Kuo A."/>
            <person name="Kusch H."/>
            <person name="LaButti K."/>
            <person name="Lagendijk E.L."/>
            <person name="Lapidus A."/>
            <person name="Levasseur A."/>
            <person name="Lindquist E."/>
            <person name="Lipzen A."/>
            <person name="Logrieco A.F."/>
            <person name="MacCabe A."/>
            <person name="Maekelae M.R."/>
            <person name="Malavazi I."/>
            <person name="Melin P."/>
            <person name="Meyer V."/>
            <person name="Mielnichuk N."/>
            <person name="Miskei M."/>
            <person name="Molnar A.P."/>
            <person name="Mule G."/>
            <person name="Ngan C.Y."/>
            <person name="Orejas M."/>
            <person name="Orosz E."/>
            <person name="Ouedraogo J.P."/>
            <person name="Overkamp K.M."/>
            <person name="Park H.-S."/>
            <person name="Perrone G."/>
            <person name="Piumi F."/>
            <person name="Punt P.J."/>
            <person name="Ram A.F."/>
            <person name="Ramon A."/>
            <person name="Rauscher S."/>
            <person name="Record E."/>
            <person name="Riano-Pachon D.M."/>
            <person name="Robert V."/>
            <person name="Roehrig J."/>
            <person name="Ruller R."/>
            <person name="Salamov A."/>
            <person name="Salih N.S."/>
            <person name="Samson R.A."/>
            <person name="Sandor E."/>
            <person name="Sanguinetti M."/>
            <person name="Schuetze T."/>
            <person name="Sepcic K."/>
            <person name="Shelest E."/>
            <person name="Sherlock G."/>
            <person name="Sophianopoulou V."/>
            <person name="Squina F.M."/>
            <person name="Sun H."/>
            <person name="Susca A."/>
            <person name="Todd R.B."/>
            <person name="Tsang A."/>
            <person name="Unkles S.E."/>
            <person name="van de Wiele N."/>
            <person name="van Rossen-Uffink D."/>
            <person name="Oliveira J.V."/>
            <person name="Vesth T.C."/>
            <person name="Visser J."/>
            <person name="Yu J.-H."/>
            <person name="Zhou M."/>
            <person name="Andersen M.R."/>
            <person name="Archer D.B."/>
            <person name="Baker S.E."/>
            <person name="Benoit I."/>
            <person name="Brakhage A.A."/>
            <person name="Braus G.H."/>
            <person name="Fischer R."/>
            <person name="Frisvad J.C."/>
            <person name="Goldman G.H."/>
            <person name="Houbraken J."/>
            <person name="Oakley B."/>
            <person name="Pocsi I."/>
            <person name="Scazzocchio C."/>
            <person name="Seiboth B."/>
            <person name="vanKuyk P.A."/>
            <person name="Wortman J."/>
            <person name="Dyer P.S."/>
            <person name="Grigoriev I.V."/>
        </authorList>
    </citation>
    <scope>NUCLEOTIDE SEQUENCE [LARGE SCALE GENOMIC DNA]</scope>
    <source>
        <strain evidence="2">CBS 583.65</strain>
    </source>
</reference>
<evidence type="ECO:0000313" key="2">
    <source>
        <dbReference type="Proteomes" id="UP000184073"/>
    </source>
</evidence>
<proteinExistence type="predicted"/>
<dbReference type="Proteomes" id="UP000184073">
    <property type="component" value="Unassembled WGS sequence"/>
</dbReference>
<accession>A0A1L9PVY7</accession>
<name>A0A1L9PVY7_ASPVE</name>
<protein>
    <submittedName>
        <fullName evidence="1">Uncharacterized protein</fullName>
    </submittedName>
</protein>
<keyword evidence="2" id="KW-1185">Reference proteome</keyword>
<organism evidence="1 2">
    <name type="scientific">Aspergillus versicolor CBS 583.65</name>
    <dbReference type="NCBI Taxonomy" id="1036611"/>
    <lineage>
        <taxon>Eukaryota</taxon>
        <taxon>Fungi</taxon>
        <taxon>Dikarya</taxon>
        <taxon>Ascomycota</taxon>
        <taxon>Pezizomycotina</taxon>
        <taxon>Eurotiomycetes</taxon>
        <taxon>Eurotiomycetidae</taxon>
        <taxon>Eurotiales</taxon>
        <taxon>Aspergillaceae</taxon>
        <taxon>Aspergillus</taxon>
        <taxon>Aspergillus subgen. Nidulantes</taxon>
    </lineage>
</organism>
<evidence type="ECO:0000313" key="1">
    <source>
        <dbReference type="EMBL" id="OJJ05714.1"/>
    </source>
</evidence>